<keyword evidence="1" id="KW-0732">Signal</keyword>
<dbReference type="PANTHER" id="PTHR23345">
    <property type="entry name" value="VITELLOGENIN-RELATED"/>
    <property type="match status" value="1"/>
</dbReference>
<accession>A0A183DA30</accession>
<reference evidence="7 8" key="2">
    <citation type="submission" date="2018-11" db="EMBL/GenBank/DDBJ databases">
        <authorList>
            <consortium name="Pathogen Informatics"/>
        </authorList>
    </citation>
    <scope>NUCLEOTIDE SEQUENCE [LARGE SCALE GENOMIC DNA]</scope>
</reference>
<keyword evidence="3" id="KW-1015">Disulfide bond</keyword>
<dbReference type="SUPFAM" id="SSF48431">
    <property type="entry name" value="Lipovitellin-phosvitin complex, superhelical domain"/>
    <property type="match status" value="1"/>
</dbReference>
<dbReference type="InterPro" id="IPR050733">
    <property type="entry name" value="Vitellogenin/Apolipophorin"/>
</dbReference>
<reference evidence="9" key="1">
    <citation type="submission" date="2016-06" db="UniProtKB">
        <authorList>
            <consortium name="WormBaseParasite"/>
        </authorList>
    </citation>
    <scope>IDENTIFICATION</scope>
</reference>
<comment type="caution">
    <text evidence="5">Lacks conserved residue(s) required for the propagation of feature annotation.</text>
</comment>
<dbReference type="SUPFAM" id="SSF56968">
    <property type="entry name" value="Lipovitellin-phosvitin complex, beta-sheet shell regions"/>
    <property type="match status" value="1"/>
</dbReference>
<dbReference type="WBParaSite" id="GPUH_0000557901-mRNA-1">
    <property type="protein sequence ID" value="GPUH_0000557901-mRNA-1"/>
    <property type="gene ID" value="GPUH_0000557901"/>
</dbReference>
<dbReference type="PROSITE" id="PS51211">
    <property type="entry name" value="VITELLOGENIN"/>
    <property type="match status" value="1"/>
</dbReference>
<proteinExistence type="predicted"/>
<dbReference type="InterPro" id="IPR015819">
    <property type="entry name" value="Lipid_transp_b-sht_shell"/>
</dbReference>
<protein>
    <submittedName>
        <fullName evidence="9">Vitellogenin domain-containing protein</fullName>
    </submittedName>
</protein>
<dbReference type="Pfam" id="PF01347">
    <property type="entry name" value="Vitellogenin_N"/>
    <property type="match status" value="1"/>
</dbReference>
<dbReference type="Gene3D" id="1.25.10.20">
    <property type="entry name" value="Vitellinogen, superhelical"/>
    <property type="match status" value="1"/>
</dbReference>
<sequence>MPEAIKSINMEKCRRRVDIRYGYQQDSIEGSENCIAEQTRVETESSTVFHYYLNGNSERFLIRRVDIHSHHSFSPFEKHTMGTFVTGKLELMKIVTGVKEQPSPASEHIESIEYSAEREIQIEKFIMFGDDEYSDSLFRHSRRKYEQIGEIIEKMIILVSGRDSQQQLHVTNLMDELVELLRMCSKEKIQKIHGGFFESSSWFKEETVAAQIRDLLLDGLVQAGTQNTIEYIIQQIKNYQIPLLKSIKLLSQLVKIRITSSKHIDTVLELCNSEVCAKNPVLRQTCLLTVGGLMYTMCVAHGDQLASRLATEFCPPAIKKKYYDVSLLQQKQISINLVTKII</sequence>
<evidence type="ECO:0000256" key="4">
    <source>
        <dbReference type="ARBA" id="ARBA00023180"/>
    </source>
</evidence>
<evidence type="ECO:0000256" key="5">
    <source>
        <dbReference type="PROSITE-ProRule" id="PRU00557"/>
    </source>
</evidence>
<dbReference type="Proteomes" id="UP000271098">
    <property type="component" value="Unassembled WGS sequence"/>
</dbReference>
<dbReference type="OrthoDB" id="5825149at2759"/>
<evidence type="ECO:0000256" key="3">
    <source>
        <dbReference type="ARBA" id="ARBA00023157"/>
    </source>
</evidence>
<keyword evidence="4" id="KW-0325">Glycoprotein</keyword>
<evidence type="ECO:0000313" key="9">
    <source>
        <dbReference type="WBParaSite" id="GPUH_0000557901-mRNA-1"/>
    </source>
</evidence>
<gene>
    <name evidence="7" type="ORF">GPUH_LOCUS5572</name>
</gene>
<evidence type="ECO:0000256" key="1">
    <source>
        <dbReference type="ARBA" id="ARBA00022729"/>
    </source>
</evidence>
<evidence type="ECO:0000313" key="8">
    <source>
        <dbReference type="Proteomes" id="UP000271098"/>
    </source>
</evidence>
<evidence type="ECO:0000256" key="2">
    <source>
        <dbReference type="ARBA" id="ARBA00022761"/>
    </source>
</evidence>
<dbReference type="Gene3D" id="2.30.230.10">
    <property type="entry name" value="Lipovitellin, beta-sheet shell regions, chain A"/>
    <property type="match status" value="1"/>
</dbReference>
<name>A0A183DA30_9BILA</name>
<dbReference type="GO" id="GO:0005319">
    <property type="term" value="F:lipid transporter activity"/>
    <property type="evidence" value="ECO:0007669"/>
    <property type="project" value="InterPro"/>
</dbReference>
<feature type="domain" description="Vitellogenin" evidence="6">
    <location>
        <begin position="1"/>
        <end position="342"/>
    </location>
</feature>
<dbReference type="EMBL" id="UYRT01012006">
    <property type="protein sequence ID" value="VDK51330.1"/>
    <property type="molecule type" value="Genomic_DNA"/>
</dbReference>
<keyword evidence="8" id="KW-1185">Reference proteome</keyword>
<keyword evidence="2" id="KW-0758">Storage protein</keyword>
<organism evidence="9">
    <name type="scientific">Gongylonema pulchrum</name>
    <dbReference type="NCBI Taxonomy" id="637853"/>
    <lineage>
        <taxon>Eukaryota</taxon>
        <taxon>Metazoa</taxon>
        <taxon>Ecdysozoa</taxon>
        <taxon>Nematoda</taxon>
        <taxon>Chromadorea</taxon>
        <taxon>Rhabditida</taxon>
        <taxon>Spirurina</taxon>
        <taxon>Spiruromorpha</taxon>
        <taxon>Spiruroidea</taxon>
        <taxon>Gongylonematidae</taxon>
        <taxon>Gongylonema</taxon>
    </lineage>
</organism>
<dbReference type="AlphaFoldDB" id="A0A183DA30"/>
<dbReference type="PANTHER" id="PTHR23345:SF15">
    <property type="entry name" value="VITELLOGENIN 1-RELATED"/>
    <property type="match status" value="1"/>
</dbReference>
<dbReference type="InterPro" id="IPR015816">
    <property type="entry name" value="Vitellinogen_b-sht_N"/>
</dbReference>
<dbReference type="InterPro" id="IPR011030">
    <property type="entry name" value="Lipovitellin_superhlx_dom"/>
</dbReference>
<dbReference type="InterPro" id="IPR001747">
    <property type="entry name" value="Vitellogenin_N"/>
</dbReference>
<evidence type="ECO:0000259" key="6">
    <source>
        <dbReference type="PROSITE" id="PS51211"/>
    </source>
</evidence>
<evidence type="ECO:0000313" key="7">
    <source>
        <dbReference type="EMBL" id="VDK51330.1"/>
    </source>
</evidence>